<proteinExistence type="predicted"/>
<feature type="non-terminal residue" evidence="1">
    <location>
        <position position="1"/>
    </location>
</feature>
<name>A0A699WJZ4_TANCI</name>
<sequence length="133" mass="15411">GDDYPFDLTEPLPLVKVGNCQKVPADYFSKNDIKYIQGGISTMTYTTSLTKTKAAHYDLPRIEDMVPNIWSLVKVALDRYAKWGISYWRAQRKTFYVYAQGLKSTHDEYSTKRILAVTRVDVMKKHGYGYLRE</sequence>
<feature type="non-terminal residue" evidence="1">
    <location>
        <position position="133"/>
    </location>
</feature>
<accession>A0A699WJZ4</accession>
<protein>
    <submittedName>
        <fullName evidence="1">Uncharacterized protein</fullName>
    </submittedName>
</protein>
<dbReference type="EMBL" id="BKCJ011697933">
    <property type="protein sequence ID" value="GFD47383.1"/>
    <property type="molecule type" value="Genomic_DNA"/>
</dbReference>
<comment type="caution">
    <text evidence="1">The sequence shown here is derived from an EMBL/GenBank/DDBJ whole genome shotgun (WGS) entry which is preliminary data.</text>
</comment>
<dbReference type="AlphaFoldDB" id="A0A699WJZ4"/>
<evidence type="ECO:0000313" key="1">
    <source>
        <dbReference type="EMBL" id="GFD47383.1"/>
    </source>
</evidence>
<reference evidence="1" key="1">
    <citation type="journal article" date="2019" name="Sci. Rep.">
        <title>Draft genome of Tanacetum cinerariifolium, the natural source of mosquito coil.</title>
        <authorList>
            <person name="Yamashiro T."/>
            <person name="Shiraishi A."/>
            <person name="Satake H."/>
            <person name="Nakayama K."/>
        </authorList>
    </citation>
    <scope>NUCLEOTIDE SEQUENCE</scope>
</reference>
<gene>
    <name evidence="1" type="ORF">Tci_919352</name>
</gene>
<organism evidence="1">
    <name type="scientific">Tanacetum cinerariifolium</name>
    <name type="common">Dalmatian daisy</name>
    <name type="synonym">Chrysanthemum cinerariifolium</name>
    <dbReference type="NCBI Taxonomy" id="118510"/>
    <lineage>
        <taxon>Eukaryota</taxon>
        <taxon>Viridiplantae</taxon>
        <taxon>Streptophyta</taxon>
        <taxon>Embryophyta</taxon>
        <taxon>Tracheophyta</taxon>
        <taxon>Spermatophyta</taxon>
        <taxon>Magnoliopsida</taxon>
        <taxon>eudicotyledons</taxon>
        <taxon>Gunneridae</taxon>
        <taxon>Pentapetalae</taxon>
        <taxon>asterids</taxon>
        <taxon>campanulids</taxon>
        <taxon>Asterales</taxon>
        <taxon>Asteraceae</taxon>
        <taxon>Asteroideae</taxon>
        <taxon>Anthemideae</taxon>
        <taxon>Anthemidinae</taxon>
        <taxon>Tanacetum</taxon>
    </lineage>
</organism>